<gene>
    <name evidence="3" type="ORF">HF519_26425</name>
</gene>
<sequence length="124" mass="12591">MSTSAPTPSGPSGAVVGEQPGLAATLALYTLARLGLLAVIAGFLVLAGVPLLLALLLGLIVALPLSLLLFRGMRARLDGAIAAAGRRRAAERAALRARLRGDERPGESAPSDDEAQREADGGRG</sequence>
<proteinExistence type="predicted"/>
<keyword evidence="2" id="KW-1133">Transmembrane helix</keyword>
<feature type="compositionally biased region" description="Basic and acidic residues" evidence="1">
    <location>
        <begin position="114"/>
        <end position="124"/>
    </location>
</feature>
<comment type="caution">
    <text evidence="3">The sequence shown here is derived from an EMBL/GenBank/DDBJ whole genome shotgun (WGS) entry which is preliminary data.</text>
</comment>
<dbReference type="EMBL" id="JAAXKZ010000149">
    <property type="protein sequence ID" value="NMH95037.1"/>
    <property type="molecule type" value="Genomic_DNA"/>
</dbReference>
<name>A0A848DQC4_9PSEU</name>
<evidence type="ECO:0000313" key="3">
    <source>
        <dbReference type="EMBL" id="NMH95037.1"/>
    </source>
</evidence>
<evidence type="ECO:0000256" key="1">
    <source>
        <dbReference type="SAM" id="MobiDB-lite"/>
    </source>
</evidence>
<feature type="transmembrane region" description="Helical" evidence="2">
    <location>
        <begin position="51"/>
        <end position="70"/>
    </location>
</feature>
<reference evidence="3 4" key="1">
    <citation type="submission" date="2020-04" db="EMBL/GenBank/DDBJ databases">
        <authorList>
            <person name="Klaysubun C."/>
            <person name="Duangmal K."/>
            <person name="Lipun K."/>
        </authorList>
    </citation>
    <scope>NUCLEOTIDE SEQUENCE [LARGE SCALE GENOMIC DNA]</scope>
    <source>
        <strain evidence="3 4">DSM 45300</strain>
    </source>
</reference>
<dbReference type="InterPro" id="IPR025323">
    <property type="entry name" value="DUF4229"/>
</dbReference>
<dbReference type="AlphaFoldDB" id="A0A848DQC4"/>
<keyword evidence="2" id="KW-0812">Transmembrane</keyword>
<accession>A0A848DQC4</accession>
<feature type="region of interest" description="Disordered" evidence="1">
    <location>
        <begin position="96"/>
        <end position="124"/>
    </location>
</feature>
<dbReference type="Pfam" id="PF14012">
    <property type="entry name" value="DUF4229"/>
    <property type="match status" value="1"/>
</dbReference>
<dbReference type="RefSeq" id="WP_169415704.1">
    <property type="nucleotide sequence ID" value="NZ_JAAXKZ010000149.1"/>
</dbReference>
<feature type="compositionally biased region" description="Basic and acidic residues" evidence="1">
    <location>
        <begin position="96"/>
        <end position="106"/>
    </location>
</feature>
<evidence type="ECO:0000313" key="4">
    <source>
        <dbReference type="Proteomes" id="UP000586918"/>
    </source>
</evidence>
<evidence type="ECO:0000256" key="2">
    <source>
        <dbReference type="SAM" id="Phobius"/>
    </source>
</evidence>
<keyword evidence="4" id="KW-1185">Reference proteome</keyword>
<dbReference type="Proteomes" id="UP000586918">
    <property type="component" value="Unassembled WGS sequence"/>
</dbReference>
<keyword evidence="2" id="KW-0472">Membrane</keyword>
<organism evidence="3 4">
    <name type="scientific">Pseudonocardia bannensis</name>
    <dbReference type="NCBI Taxonomy" id="630973"/>
    <lineage>
        <taxon>Bacteria</taxon>
        <taxon>Bacillati</taxon>
        <taxon>Actinomycetota</taxon>
        <taxon>Actinomycetes</taxon>
        <taxon>Pseudonocardiales</taxon>
        <taxon>Pseudonocardiaceae</taxon>
        <taxon>Pseudonocardia</taxon>
    </lineage>
</organism>
<protein>
    <submittedName>
        <fullName evidence="3">DUF4229 domain-containing protein</fullName>
    </submittedName>
</protein>